<dbReference type="AlphaFoldDB" id="A0A1G8S1E3"/>
<organism evidence="1 2">
    <name type="scientific">Natribacillus halophilus</name>
    <dbReference type="NCBI Taxonomy" id="549003"/>
    <lineage>
        <taxon>Bacteria</taxon>
        <taxon>Bacillati</taxon>
        <taxon>Bacillota</taxon>
        <taxon>Bacilli</taxon>
        <taxon>Bacillales</taxon>
        <taxon>Bacillaceae</taxon>
        <taxon>Natribacillus</taxon>
    </lineage>
</organism>
<dbReference type="GO" id="GO:0000155">
    <property type="term" value="F:phosphorelay sensor kinase activity"/>
    <property type="evidence" value="ECO:0007669"/>
    <property type="project" value="TreeGrafter"/>
</dbReference>
<keyword evidence="2" id="KW-1185">Reference proteome</keyword>
<dbReference type="OrthoDB" id="9806130at2"/>
<reference evidence="1 2" key="1">
    <citation type="submission" date="2016-10" db="EMBL/GenBank/DDBJ databases">
        <authorList>
            <person name="de Groot N.N."/>
        </authorList>
    </citation>
    <scope>NUCLEOTIDE SEQUENCE [LARGE SCALE GENOMIC DNA]</scope>
    <source>
        <strain evidence="1 2">DSM 21771</strain>
    </source>
</reference>
<proteinExistence type="predicted"/>
<dbReference type="PANTHER" id="PTHR45569:SF1">
    <property type="entry name" value="SENSOR PROTEIN KDPD"/>
    <property type="match status" value="1"/>
</dbReference>
<dbReference type="SUPFAM" id="SSF52402">
    <property type="entry name" value="Adenine nucleotide alpha hydrolases-like"/>
    <property type="match status" value="1"/>
</dbReference>
<dbReference type="InterPro" id="IPR052023">
    <property type="entry name" value="Histidine_kinase_KdpD"/>
</dbReference>
<accession>A0A1G8S1E3</accession>
<gene>
    <name evidence="1" type="ORF">SAMN04488123_1222</name>
</gene>
<evidence type="ECO:0000313" key="1">
    <source>
        <dbReference type="EMBL" id="SDJ23047.1"/>
    </source>
</evidence>
<dbReference type="PANTHER" id="PTHR45569">
    <property type="entry name" value="SENSOR PROTEIN KDPD"/>
    <property type="match status" value="1"/>
</dbReference>
<keyword evidence="1" id="KW-0418">Kinase</keyword>
<protein>
    <submittedName>
        <fullName evidence="1">Two-component system, OmpR family, sensor histidine kinase KdpD</fullName>
    </submittedName>
</protein>
<name>A0A1G8S1E3_9BACI</name>
<dbReference type="InterPro" id="IPR014729">
    <property type="entry name" value="Rossmann-like_a/b/a_fold"/>
</dbReference>
<dbReference type="RefSeq" id="WP_090399820.1">
    <property type="nucleotide sequence ID" value="NZ_FNEN01000022.1"/>
</dbReference>
<dbReference type="GO" id="GO:0005886">
    <property type="term" value="C:plasma membrane"/>
    <property type="evidence" value="ECO:0007669"/>
    <property type="project" value="TreeGrafter"/>
</dbReference>
<dbReference type="EMBL" id="FNEN01000022">
    <property type="protein sequence ID" value="SDJ23047.1"/>
    <property type="molecule type" value="Genomic_DNA"/>
</dbReference>
<dbReference type="Proteomes" id="UP000198853">
    <property type="component" value="Unassembled WGS sequence"/>
</dbReference>
<keyword evidence="1" id="KW-0808">Transferase</keyword>
<dbReference type="Gene3D" id="3.40.50.620">
    <property type="entry name" value="HUPs"/>
    <property type="match status" value="1"/>
</dbReference>
<evidence type="ECO:0000313" key="2">
    <source>
        <dbReference type="Proteomes" id="UP000198853"/>
    </source>
</evidence>
<sequence length="214" mass="24173">MGKERILVCVNYGLHGERLINRGASIANQLNGPLFILVFDSLPEEDYKEDKSVDMSIFRELAEDNGAELIIEKSHPHNITKVITKVANDVDATQIIIGQTTESLWTTLIGGSIIDVLLADVPDADLHVVPKPRADETEDWDFERGVPAYLQKQSDGTYKLSFDNKKNADYEGIFFKHLNTDFNNGIFALSIDNRIYEVRVKDDIVYKIVDVDEE</sequence>